<dbReference type="InterPro" id="IPR000524">
    <property type="entry name" value="Tscrpt_reg_HTH_GntR"/>
</dbReference>
<evidence type="ECO:0000256" key="4">
    <source>
        <dbReference type="SAM" id="MobiDB-lite"/>
    </source>
</evidence>
<dbReference type="SMART" id="SM00345">
    <property type="entry name" value="HTH_GNTR"/>
    <property type="match status" value="1"/>
</dbReference>
<dbReference type="PROSITE" id="PS50949">
    <property type="entry name" value="HTH_GNTR"/>
    <property type="match status" value="1"/>
</dbReference>
<dbReference type="EMBL" id="JAJNDB010000005">
    <property type="protein sequence ID" value="MCD2196072.1"/>
    <property type="molecule type" value="Genomic_DNA"/>
</dbReference>
<feature type="region of interest" description="Disordered" evidence="4">
    <location>
        <begin position="1"/>
        <end position="31"/>
    </location>
</feature>
<accession>A0ABS8PDT9</accession>
<dbReference type="PRINTS" id="PR00035">
    <property type="entry name" value="HTHGNTR"/>
</dbReference>
<evidence type="ECO:0000256" key="3">
    <source>
        <dbReference type="ARBA" id="ARBA00023163"/>
    </source>
</evidence>
<feature type="compositionally biased region" description="Polar residues" evidence="4">
    <location>
        <begin position="9"/>
        <end position="23"/>
    </location>
</feature>
<comment type="caution">
    <text evidence="6">The sequence shown here is derived from an EMBL/GenBank/DDBJ whole genome shotgun (WGS) entry which is preliminary data.</text>
</comment>
<reference evidence="6 7" key="1">
    <citation type="submission" date="2021-11" db="EMBL/GenBank/DDBJ databases">
        <title>Draft genome sequence of Actinomycetospora sp. SF1 isolated from the rhizosphere soil.</title>
        <authorList>
            <person name="Duangmal K."/>
            <person name="Chantavorakit T."/>
        </authorList>
    </citation>
    <scope>NUCLEOTIDE SEQUENCE [LARGE SCALE GENOMIC DNA]</scope>
    <source>
        <strain evidence="6 7">TBRC 5722</strain>
    </source>
</reference>
<keyword evidence="3" id="KW-0804">Transcription</keyword>
<evidence type="ECO:0000256" key="1">
    <source>
        <dbReference type="ARBA" id="ARBA00023015"/>
    </source>
</evidence>
<organism evidence="6 7">
    <name type="scientific">Actinomycetospora endophytica</name>
    <dbReference type="NCBI Taxonomy" id="2291215"/>
    <lineage>
        <taxon>Bacteria</taxon>
        <taxon>Bacillati</taxon>
        <taxon>Actinomycetota</taxon>
        <taxon>Actinomycetes</taxon>
        <taxon>Pseudonocardiales</taxon>
        <taxon>Pseudonocardiaceae</taxon>
        <taxon>Actinomycetospora</taxon>
    </lineage>
</organism>
<dbReference type="InterPro" id="IPR011711">
    <property type="entry name" value="GntR_C"/>
</dbReference>
<evidence type="ECO:0000256" key="2">
    <source>
        <dbReference type="ARBA" id="ARBA00023125"/>
    </source>
</evidence>
<dbReference type="SUPFAM" id="SSF46785">
    <property type="entry name" value="Winged helix' DNA-binding domain"/>
    <property type="match status" value="1"/>
</dbReference>
<evidence type="ECO:0000313" key="6">
    <source>
        <dbReference type="EMBL" id="MCD2196072.1"/>
    </source>
</evidence>
<keyword evidence="2" id="KW-0238">DNA-binding</keyword>
<dbReference type="SUPFAM" id="SSF48008">
    <property type="entry name" value="GntR ligand-binding domain-like"/>
    <property type="match status" value="1"/>
</dbReference>
<dbReference type="Proteomes" id="UP001199469">
    <property type="component" value="Unassembled WGS sequence"/>
</dbReference>
<dbReference type="PANTHER" id="PTHR43537:SF44">
    <property type="entry name" value="GNTR FAMILY REGULATORY PROTEIN"/>
    <property type="match status" value="1"/>
</dbReference>
<dbReference type="InterPro" id="IPR036390">
    <property type="entry name" value="WH_DNA-bd_sf"/>
</dbReference>
<dbReference type="CDD" id="cd07377">
    <property type="entry name" value="WHTH_GntR"/>
    <property type="match status" value="1"/>
</dbReference>
<dbReference type="InterPro" id="IPR036388">
    <property type="entry name" value="WH-like_DNA-bd_sf"/>
</dbReference>
<proteinExistence type="predicted"/>
<feature type="domain" description="HTH gntR-type" evidence="5">
    <location>
        <begin position="40"/>
        <end position="110"/>
    </location>
</feature>
<gene>
    <name evidence="6" type="ORF">LQ327_22120</name>
</gene>
<name>A0ABS8PDT9_9PSEU</name>
<dbReference type="Gene3D" id="1.20.120.530">
    <property type="entry name" value="GntR ligand-binding domain-like"/>
    <property type="match status" value="1"/>
</dbReference>
<sequence>MPSPRTPASGATTPESGTAGTERSTARPVPAANLRVQRVRPAYRQVADELRAQIVGGTLAAGERLPNEADLSRAFGVSRSTVREALRVLASQHLVETLRGVQGGSFVASPDPSQVVEDVGGALGVLVMTPQLRLHDMLEARLLLEPSAARLAAQRADPETVEALHAAADARRDPRDPSGFVGHLDFHTTVLMSTGNLMITMMGQPVNDVLRTRLRRVGVEAAEWDRVDEWHRTIAGHIAAGEAEAAEEAMRDHLIALRPLYERDGLWTDEPVGR</sequence>
<dbReference type="Pfam" id="PF00392">
    <property type="entry name" value="GntR"/>
    <property type="match status" value="1"/>
</dbReference>
<keyword evidence="1" id="KW-0805">Transcription regulation</keyword>
<keyword evidence="7" id="KW-1185">Reference proteome</keyword>
<evidence type="ECO:0000313" key="7">
    <source>
        <dbReference type="Proteomes" id="UP001199469"/>
    </source>
</evidence>
<dbReference type="PANTHER" id="PTHR43537">
    <property type="entry name" value="TRANSCRIPTIONAL REGULATOR, GNTR FAMILY"/>
    <property type="match status" value="1"/>
</dbReference>
<dbReference type="InterPro" id="IPR008920">
    <property type="entry name" value="TF_FadR/GntR_C"/>
</dbReference>
<dbReference type="Pfam" id="PF07729">
    <property type="entry name" value="FCD"/>
    <property type="match status" value="1"/>
</dbReference>
<dbReference type="SMART" id="SM00895">
    <property type="entry name" value="FCD"/>
    <property type="match status" value="1"/>
</dbReference>
<evidence type="ECO:0000259" key="5">
    <source>
        <dbReference type="PROSITE" id="PS50949"/>
    </source>
</evidence>
<dbReference type="RefSeq" id="WP_230737929.1">
    <property type="nucleotide sequence ID" value="NZ_JAJNDB010000005.1"/>
</dbReference>
<protein>
    <submittedName>
        <fullName evidence="6">FCD domain-containing protein</fullName>
    </submittedName>
</protein>
<dbReference type="Gene3D" id="1.10.10.10">
    <property type="entry name" value="Winged helix-like DNA-binding domain superfamily/Winged helix DNA-binding domain"/>
    <property type="match status" value="1"/>
</dbReference>